<reference evidence="2" key="1">
    <citation type="journal article" date="2015" name="Nature">
        <title>Complex archaea that bridge the gap between prokaryotes and eukaryotes.</title>
        <authorList>
            <person name="Spang A."/>
            <person name="Saw J.H."/>
            <person name="Jorgensen S.L."/>
            <person name="Zaremba-Niedzwiedzka K."/>
            <person name="Martijn J."/>
            <person name="Lind A.E."/>
            <person name="van Eijk R."/>
            <person name="Schleper C."/>
            <person name="Guy L."/>
            <person name="Ettema T.J."/>
        </authorList>
    </citation>
    <scope>NUCLEOTIDE SEQUENCE</scope>
</reference>
<dbReference type="EMBL" id="LAZR01007311">
    <property type="protein sequence ID" value="KKM86086.1"/>
    <property type="molecule type" value="Genomic_DNA"/>
</dbReference>
<dbReference type="InterPro" id="IPR039315">
    <property type="entry name" value="CheW"/>
</dbReference>
<dbReference type="GO" id="GO:0005829">
    <property type="term" value="C:cytosol"/>
    <property type="evidence" value="ECO:0007669"/>
    <property type="project" value="TreeGrafter"/>
</dbReference>
<dbReference type="Pfam" id="PF01584">
    <property type="entry name" value="CheW"/>
    <property type="match status" value="1"/>
</dbReference>
<proteinExistence type="predicted"/>
<dbReference type="InterPro" id="IPR036061">
    <property type="entry name" value="CheW-like_dom_sf"/>
</dbReference>
<evidence type="ECO:0000259" key="1">
    <source>
        <dbReference type="PROSITE" id="PS50851"/>
    </source>
</evidence>
<dbReference type="Gene3D" id="2.30.30.40">
    <property type="entry name" value="SH3 Domains"/>
    <property type="match status" value="1"/>
</dbReference>
<dbReference type="InterPro" id="IPR002545">
    <property type="entry name" value="CheW-lke_dom"/>
</dbReference>
<dbReference type="Gene3D" id="2.40.50.180">
    <property type="entry name" value="CheA-289, Domain 4"/>
    <property type="match status" value="1"/>
</dbReference>
<dbReference type="PANTHER" id="PTHR22617:SF23">
    <property type="entry name" value="CHEMOTAXIS PROTEIN CHEW"/>
    <property type="match status" value="1"/>
</dbReference>
<name>A0A0F9LFV3_9ZZZZ</name>
<feature type="domain" description="CheW-like" evidence="1">
    <location>
        <begin position="1"/>
        <end position="139"/>
    </location>
</feature>
<evidence type="ECO:0000313" key="2">
    <source>
        <dbReference type="EMBL" id="KKM86086.1"/>
    </source>
</evidence>
<accession>A0A0F9LFV3</accession>
<gene>
    <name evidence="2" type="ORF">LCGC14_1282570</name>
</gene>
<dbReference type="SMART" id="SM00260">
    <property type="entry name" value="CheW"/>
    <property type="match status" value="1"/>
</dbReference>
<protein>
    <recommendedName>
        <fullName evidence="1">CheW-like domain-containing protein</fullName>
    </recommendedName>
</protein>
<dbReference type="PANTHER" id="PTHR22617">
    <property type="entry name" value="CHEMOTAXIS SENSOR HISTIDINE KINASE-RELATED"/>
    <property type="match status" value="1"/>
</dbReference>
<dbReference type="GO" id="GO:0006935">
    <property type="term" value="P:chemotaxis"/>
    <property type="evidence" value="ECO:0007669"/>
    <property type="project" value="InterPro"/>
</dbReference>
<comment type="caution">
    <text evidence="2">The sequence shown here is derived from an EMBL/GenBank/DDBJ whole genome shotgun (WGS) entry which is preliminary data.</text>
</comment>
<dbReference type="AlphaFoldDB" id="A0A0F9LFV3"/>
<sequence>MDNYLTFRLGPSTLGMEIGTAVEVVTPRGVKPIPEMPEHIAGIMKIRRELIPLIDMRVRLSVSPEPKKERAIIVRSAAGKVGLVVDEVFGIRKFEKGGLRKPPVIFRGLKRKYLAGLYGDGEDMIVVLDMDEILTSEDKLILESLIKKAAQAGKKKKARKGKA</sequence>
<dbReference type="GO" id="GO:0007165">
    <property type="term" value="P:signal transduction"/>
    <property type="evidence" value="ECO:0007669"/>
    <property type="project" value="InterPro"/>
</dbReference>
<organism evidence="2">
    <name type="scientific">marine sediment metagenome</name>
    <dbReference type="NCBI Taxonomy" id="412755"/>
    <lineage>
        <taxon>unclassified sequences</taxon>
        <taxon>metagenomes</taxon>
        <taxon>ecological metagenomes</taxon>
    </lineage>
</organism>
<dbReference type="SUPFAM" id="SSF50341">
    <property type="entry name" value="CheW-like"/>
    <property type="match status" value="1"/>
</dbReference>
<dbReference type="PROSITE" id="PS50851">
    <property type="entry name" value="CHEW"/>
    <property type="match status" value="1"/>
</dbReference>